<name>A0ABZ2RG17_ECTME</name>
<evidence type="ECO:0000313" key="3">
    <source>
        <dbReference type="EMBL" id="WXL25718.1"/>
    </source>
</evidence>
<dbReference type="SUPFAM" id="SSF53955">
    <property type="entry name" value="Lysozyme-like"/>
    <property type="match status" value="1"/>
</dbReference>
<keyword evidence="4" id="KW-1185">Reference proteome</keyword>
<proteinExistence type="predicted"/>
<dbReference type="Pfam" id="PF00182">
    <property type="entry name" value="Glyco_hydro_19"/>
    <property type="match status" value="1"/>
</dbReference>
<feature type="compositionally biased region" description="Polar residues" evidence="1">
    <location>
        <begin position="118"/>
        <end position="147"/>
    </location>
</feature>
<reference evidence="3 4" key="1">
    <citation type="submission" date="2024-03" db="EMBL/GenBank/DDBJ databases">
        <title>Complete genome of BD2.</title>
        <authorList>
            <person name="Cao G."/>
        </authorList>
    </citation>
    <scope>NUCLEOTIDE SEQUENCE [LARGE SCALE GENOMIC DNA]</scope>
    <source>
        <strain evidence="3 4">BD2</strain>
    </source>
</reference>
<dbReference type="Proteomes" id="UP001476583">
    <property type="component" value="Chromosome"/>
</dbReference>
<evidence type="ECO:0000313" key="4">
    <source>
        <dbReference type="Proteomes" id="UP001476583"/>
    </source>
</evidence>
<dbReference type="GO" id="GO:0016787">
    <property type="term" value="F:hydrolase activity"/>
    <property type="evidence" value="ECO:0007669"/>
    <property type="project" value="UniProtKB-KW"/>
</dbReference>
<evidence type="ECO:0000256" key="1">
    <source>
        <dbReference type="SAM" id="MobiDB-lite"/>
    </source>
</evidence>
<accession>A0ABZ2RG17</accession>
<dbReference type="EMBL" id="CP148074">
    <property type="protein sequence ID" value="WXL25718.1"/>
    <property type="molecule type" value="Genomic_DNA"/>
</dbReference>
<sequence length="1028" mass="113565">MSDSKPLNWAYPFKAKAAEGENAGNATPELYQQALTKAKDGFYLLGRNGLWHGGVHFDDKTAGLLDQSAIHCIADGEIIAYRIDAKYPTSRYSDGLERQFSTGFVLVRHKLELPSVPATANTTTESEQTEGTPSNAETRSANTQVNTTADAPREALTFFSLYMHLMDWNSYELPDAPTPPPFMGDSVYSLKPDKATNAFTGLRVRSEPGGNVIALLPKGCKVRTGDAHATSSKWVELLEVIDGQASPALTGAPLGWVFRSEMDATGEADTYLIGEKANDLEPSLLNAKGLSVRKGPNFRSAEMGHLPVGAKIRLEAGTGAYRKLVEVVEGQSVVPHAGNSIHNINGYVHFESLQGEQSKPEVDSVQVLATPRPIKAGELIGHMGQYQNLNDAQPRSLLHLEVFSCEDVPAFIEKSRAVAQKLPADQKTLIKVHAGSSIKQPSEADTQIPAGIDVDISADSPKEGHWVKVQQYVVVKANKSELGGYVSATKSYPLNAAQKSALATKAGVEVSKMPDTADFLLESYDADGNGALPYSGGSIPATHPMRKVGIRLTGTYWIERSQLNAQGQRSSTAGSLQAWTEFPLTNANPGQESGYDYILSGASWADLPATAKAVAPDQTRWWYVTVGGKEGQDISGWVPEIDPIISKHSPWEWPGFTTIEDHSSLVSQCSRNLDATQCITGEEQQTYAAMIEQTERGPIFSKLYDIIDGQNPTGERDGKLTPKEIRTALEKPWLAQSISQIITHHESEWFWSAAKWNALDTLMVEEPGHINQDWEVEKKRIEKLNWWTDLIGQDDIAESGNIWHIHCCSIACKFSKNKSAIDVDKFIALYTAQHQDFREDTTPLGEQSKRNLEKLLNSINEHLIVSNVKVNVYELAYMLATTRHETYHYLSGEYFSEKPEIGDYSYFNKYDPVLASTAAHRKRAKENENTKEGDGFKYRGRGCVHLTWKKNYRISSEAIGVDFVNNPDLAADFKYAVQIMFWGMKSGVFTGRSLSDYINKSQVDYKGARRIINGQDEAELIASYARNF</sequence>
<gene>
    <name evidence="3" type="ORF">WG219_20875</name>
</gene>
<dbReference type="InterPro" id="IPR023346">
    <property type="entry name" value="Lysozyme-like_dom_sf"/>
</dbReference>
<protein>
    <submittedName>
        <fullName evidence="3">Glycoside hydrolase family 19 protein</fullName>
    </submittedName>
</protein>
<feature type="domain" description="Glycoside hydrolase family 19 catalytic" evidence="2">
    <location>
        <begin position="870"/>
        <end position="982"/>
    </location>
</feature>
<dbReference type="Gene3D" id="1.10.530.10">
    <property type="match status" value="1"/>
</dbReference>
<dbReference type="InterPro" id="IPR000726">
    <property type="entry name" value="Glyco_hydro_19_cat"/>
</dbReference>
<feature type="region of interest" description="Disordered" evidence="1">
    <location>
        <begin position="116"/>
        <end position="147"/>
    </location>
</feature>
<evidence type="ECO:0000259" key="2">
    <source>
        <dbReference type="Pfam" id="PF00182"/>
    </source>
</evidence>
<keyword evidence="3" id="KW-0378">Hydrolase</keyword>
<organism evidence="3 4">
    <name type="scientific">Ectopseudomonas mendocina</name>
    <name type="common">Pseudomonas mendocina</name>
    <dbReference type="NCBI Taxonomy" id="300"/>
    <lineage>
        <taxon>Bacteria</taxon>
        <taxon>Pseudomonadati</taxon>
        <taxon>Pseudomonadota</taxon>
        <taxon>Gammaproteobacteria</taxon>
        <taxon>Pseudomonadales</taxon>
        <taxon>Pseudomonadaceae</taxon>
        <taxon>Ectopseudomonas</taxon>
    </lineage>
</organism>